<gene>
    <name evidence="1" type="ORF">FH759_10715</name>
</gene>
<proteinExistence type="predicted"/>
<comment type="caution">
    <text evidence="1">The sequence shown here is derived from an EMBL/GenBank/DDBJ whole genome shotgun (WGS) entry which is preliminary data.</text>
</comment>
<organism evidence="1 2">
    <name type="scientific">Sediminimonas qiaohouensis</name>
    <dbReference type="NCBI Taxonomy" id="552061"/>
    <lineage>
        <taxon>Bacteria</taxon>
        <taxon>Pseudomonadati</taxon>
        <taxon>Pseudomonadota</taxon>
        <taxon>Alphaproteobacteria</taxon>
        <taxon>Rhodobacterales</taxon>
        <taxon>Roseobacteraceae</taxon>
        <taxon>Sediminimonas</taxon>
    </lineage>
</organism>
<reference evidence="1 2" key="1">
    <citation type="submission" date="2019-06" db="EMBL/GenBank/DDBJ databases">
        <title>Enrichment of Autotrophic Halophilic Microorganisms from Red Sea Brine Pool Using Microbial Electrosynthesis System.</title>
        <authorList>
            <person name="Alqahtani M.F."/>
            <person name="Bajracharya S."/>
            <person name="Katuri K.P."/>
            <person name="Ali M."/>
            <person name="Saikaly P.E."/>
        </authorList>
    </citation>
    <scope>NUCLEOTIDE SEQUENCE [LARGE SCALE GENOMIC DNA]</scope>
    <source>
        <strain evidence="1">MES6</strain>
    </source>
</reference>
<dbReference type="Proteomes" id="UP000483078">
    <property type="component" value="Unassembled WGS sequence"/>
</dbReference>
<evidence type="ECO:0000313" key="2">
    <source>
        <dbReference type="Proteomes" id="UP000483078"/>
    </source>
</evidence>
<dbReference type="AlphaFoldDB" id="A0A7C9HCP9"/>
<name>A0A7C9HCP9_9RHOB</name>
<accession>A0A7C9HCP9</accession>
<dbReference type="EMBL" id="VENJ01000014">
    <property type="protein sequence ID" value="MTJ05147.1"/>
    <property type="molecule type" value="Genomic_DNA"/>
</dbReference>
<evidence type="ECO:0000313" key="1">
    <source>
        <dbReference type="EMBL" id="MTJ05147.1"/>
    </source>
</evidence>
<protein>
    <submittedName>
        <fullName evidence="1">Uncharacterized protein</fullName>
    </submittedName>
</protein>
<sequence>MAQVGLLWQLQRVETFDAALACHSPQLAQTRALGKWRKLFKGNHLRFAAVLDPLGDFCIPADGWSAASSKPWRMNGKKGLTAVIR</sequence>